<name>A0A4R5DTX4_9ACTN</name>
<proteinExistence type="predicted"/>
<gene>
    <name evidence="2" type="ORF">E1269_00960</name>
</gene>
<dbReference type="Proteomes" id="UP000294739">
    <property type="component" value="Unassembled WGS sequence"/>
</dbReference>
<organism evidence="2 3">
    <name type="scientific">Jiangella asiatica</name>
    <dbReference type="NCBI Taxonomy" id="2530372"/>
    <lineage>
        <taxon>Bacteria</taxon>
        <taxon>Bacillati</taxon>
        <taxon>Actinomycetota</taxon>
        <taxon>Actinomycetes</taxon>
        <taxon>Jiangellales</taxon>
        <taxon>Jiangellaceae</taxon>
        <taxon>Jiangella</taxon>
    </lineage>
</organism>
<evidence type="ECO:0000313" key="3">
    <source>
        <dbReference type="Proteomes" id="UP000294739"/>
    </source>
</evidence>
<dbReference type="EMBL" id="SMKZ01000001">
    <property type="protein sequence ID" value="TDE15894.1"/>
    <property type="molecule type" value="Genomic_DNA"/>
</dbReference>
<reference evidence="2 3" key="1">
    <citation type="submission" date="2019-03" db="EMBL/GenBank/DDBJ databases">
        <title>Draft genome sequences of novel Actinobacteria.</title>
        <authorList>
            <person name="Sahin N."/>
            <person name="Ay H."/>
            <person name="Saygin H."/>
        </authorList>
    </citation>
    <scope>NUCLEOTIDE SEQUENCE [LARGE SCALE GENOMIC DNA]</scope>
    <source>
        <strain evidence="2 3">5K138</strain>
    </source>
</reference>
<comment type="caution">
    <text evidence="2">The sequence shown here is derived from an EMBL/GenBank/DDBJ whole genome shotgun (WGS) entry which is preliminary data.</text>
</comment>
<keyword evidence="1" id="KW-0732">Signal</keyword>
<evidence type="ECO:0008006" key="4">
    <source>
        <dbReference type="Google" id="ProtNLM"/>
    </source>
</evidence>
<evidence type="ECO:0000313" key="2">
    <source>
        <dbReference type="EMBL" id="TDE15894.1"/>
    </source>
</evidence>
<dbReference type="InterPro" id="IPR036514">
    <property type="entry name" value="SGNH_hydro_sf"/>
</dbReference>
<protein>
    <recommendedName>
        <fullName evidence="4">SGNH hydrolase-type esterase domain-containing protein</fullName>
    </recommendedName>
</protein>
<feature type="chain" id="PRO_5020501535" description="SGNH hydrolase-type esterase domain-containing protein" evidence="1">
    <location>
        <begin position="29"/>
        <end position="273"/>
    </location>
</feature>
<dbReference type="InParanoid" id="A0A4R5DTX4"/>
<dbReference type="OrthoDB" id="5149475at2"/>
<feature type="signal peptide" evidence="1">
    <location>
        <begin position="1"/>
        <end position="28"/>
    </location>
</feature>
<accession>A0A4R5DTX4</accession>
<dbReference type="SUPFAM" id="SSF52266">
    <property type="entry name" value="SGNH hydrolase"/>
    <property type="match status" value="1"/>
</dbReference>
<keyword evidence="3" id="KW-1185">Reference proteome</keyword>
<evidence type="ECO:0000256" key="1">
    <source>
        <dbReference type="SAM" id="SignalP"/>
    </source>
</evidence>
<dbReference type="RefSeq" id="WP_131890047.1">
    <property type="nucleotide sequence ID" value="NZ_SMKZ01000001.1"/>
</dbReference>
<dbReference type="AlphaFoldDB" id="A0A4R5DTX4"/>
<dbReference type="Gene3D" id="3.40.50.1110">
    <property type="entry name" value="SGNH hydrolase"/>
    <property type="match status" value="1"/>
</dbReference>
<sequence length="273" mass="28788">MPSFTLPSFGLPAFALLAAVVVSSSGCAQDTEELRAIAARPADAVAAPLGAKYGPAGPPLGLPPVADPELAPYGSGRLGPWEDYELTLSTPEQFADVLAANGLLVVGDSIGSAVSRECAAVVGTRHGLPIAVNTWPSRPTAPAADWIVENAELIPDRGIVVVSGANDIFDPDGWWRQVERVVDAADGKPVYWLTVHVDRWALPDEVRAADRRNSAWVNDQLRWLAERHPGLVLVEWDAALTPDAAATLLDDGVHPSPAGIDTWCGQVTSAMGL</sequence>